<evidence type="ECO:0000313" key="3">
    <source>
        <dbReference type="Proteomes" id="UP000765509"/>
    </source>
</evidence>
<keyword evidence="3" id="KW-1185">Reference proteome</keyword>
<feature type="compositionally biased region" description="Basic and acidic residues" evidence="1">
    <location>
        <begin position="76"/>
        <end position="94"/>
    </location>
</feature>
<feature type="compositionally biased region" description="Low complexity" evidence="1">
    <location>
        <begin position="49"/>
        <end position="63"/>
    </location>
</feature>
<evidence type="ECO:0000256" key="1">
    <source>
        <dbReference type="SAM" id="MobiDB-lite"/>
    </source>
</evidence>
<dbReference type="AlphaFoldDB" id="A0A9Q3PYA6"/>
<comment type="caution">
    <text evidence="2">The sequence shown here is derived from an EMBL/GenBank/DDBJ whole genome shotgun (WGS) entry which is preliminary data.</text>
</comment>
<dbReference type="EMBL" id="AVOT02102978">
    <property type="protein sequence ID" value="MBW0578539.1"/>
    <property type="molecule type" value="Genomic_DNA"/>
</dbReference>
<dbReference type="Proteomes" id="UP000765509">
    <property type="component" value="Unassembled WGS sequence"/>
</dbReference>
<feature type="region of interest" description="Disordered" evidence="1">
    <location>
        <begin position="1"/>
        <end position="94"/>
    </location>
</feature>
<name>A0A9Q3PYA6_9BASI</name>
<gene>
    <name evidence="2" type="ORF">O181_118254</name>
</gene>
<evidence type="ECO:0000313" key="2">
    <source>
        <dbReference type="EMBL" id="MBW0578539.1"/>
    </source>
</evidence>
<proteinExistence type="predicted"/>
<organism evidence="2 3">
    <name type="scientific">Austropuccinia psidii MF-1</name>
    <dbReference type="NCBI Taxonomy" id="1389203"/>
    <lineage>
        <taxon>Eukaryota</taxon>
        <taxon>Fungi</taxon>
        <taxon>Dikarya</taxon>
        <taxon>Basidiomycota</taxon>
        <taxon>Pucciniomycotina</taxon>
        <taxon>Pucciniomycetes</taxon>
        <taxon>Pucciniales</taxon>
        <taxon>Sphaerophragmiaceae</taxon>
        <taxon>Austropuccinia</taxon>
    </lineage>
</organism>
<protein>
    <submittedName>
        <fullName evidence="2">Uncharacterized protein</fullName>
    </submittedName>
</protein>
<sequence>MEMKDSGKALSASRNDNNQVVSNIPNQNSSKKSEDDSDDGLNINTSTHSSSNYGIYISSSYPIKTSKRKSGFGETSHSRFEEPSKVTGKEKNPL</sequence>
<feature type="compositionally biased region" description="Polar residues" evidence="1">
    <location>
        <begin position="12"/>
        <end position="28"/>
    </location>
</feature>
<accession>A0A9Q3PYA6</accession>
<reference evidence="2" key="1">
    <citation type="submission" date="2021-03" db="EMBL/GenBank/DDBJ databases">
        <title>Draft genome sequence of rust myrtle Austropuccinia psidii MF-1, a brazilian biotype.</title>
        <authorList>
            <person name="Quecine M.C."/>
            <person name="Pachon D.M.R."/>
            <person name="Bonatelli M.L."/>
            <person name="Correr F.H."/>
            <person name="Franceschini L.M."/>
            <person name="Leite T.F."/>
            <person name="Margarido G.R.A."/>
            <person name="Almeida C.A."/>
            <person name="Ferrarezi J.A."/>
            <person name="Labate C.A."/>
        </authorList>
    </citation>
    <scope>NUCLEOTIDE SEQUENCE</scope>
    <source>
        <strain evidence="2">MF-1</strain>
    </source>
</reference>